<dbReference type="GO" id="GO:0015267">
    <property type="term" value="F:channel activity"/>
    <property type="evidence" value="ECO:0007669"/>
    <property type="project" value="InterPro"/>
</dbReference>
<keyword evidence="7" id="KW-1185">Reference proteome</keyword>
<dbReference type="Proteomes" id="UP000001072">
    <property type="component" value="Unassembled WGS sequence"/>
</dbReference>
<dbReference type="InterPro" id="IPR000425">
    <property type="entry name" value="MIP"/>
</dbReference>
<dbReference type="InterPro" id="IPR023271">
    <property type="entry name" value="Aquaporin-like"/>
</dbReference>
<comment type="subcellular location">
    <subcellularLocation>
        <location evidence="1">Membrane</location>
        <topology evidence="1">Multi-pass membrane protein</topology>
    </subcellularLocation>
</comment>
<keyword evidence="2 5" id="KW-0812">Transmembrane</keyword>
<keyword evidence="4 5" id="KW-0472">Membrane</keyword>
<dbReference type="AlphaFoldDB" id="F4RUC5"/>
<protein>
    <submittedName>
        <fullName evidence="6">Uncharacterized protein</fullName>
    </submittedName>
</protein>
<name>F4RUC5_MELLP</name>
<gene>
    <name evidence="6" type="ORF">MELLADRAFT_89711</name>
</gene>
<sequence length="251" mass="27429">MLVATLTQALCTVQRGILSLSESFGSRFASIITIWKSYPVLDTFLAEFSCSLLLTLLSKSTVAEVFEEALDNSTTSKSSSRLIVAIGAGGASLLTTWFGTMFQSEIYLEVGITIGLTLLKQIPASHMIPRIIAQVLGALVGMILVYVLFHSSHLSTVNPISLTQSSASIGTTFVDGNQSLVLQVPYLICFWTSIHIWISSRFYACSLSGNGGIHILLEEKITVQFYDTKCYLQCRDFLGLWLKGIGSQCFN</sequence>
<reference evidence="7" key="1">
    <citation type="journal article" date="2011" name="Proc. Natl. Acad. Sci. U.S.A.">
        <title>Obligate biotrophy features unraveled by the genomic analysis of rust fungi.</title>
        <authorList>
            <person name="Duplessis S."/>
            <person name="Cuomo C.A."/>
            <person name="Lin Y.-C."/>
            <person name="Aerts A."/>
            <person name="Tisserant E."/>
            <person name="Veneault-Fourrey C."/>
            <person name="Joly D.L."/>
            <person name="Hacquard S."/>
            <person name="Amselem J."/>
            <person name="Cantarel B.L."/>
            <person name="Chiu R."/>
            <person name="Coutinho P.M."/>
            <person name="Feau N."/>
            <person name="Field M."/>
            <person name="Frey P."/>
            <person name="Gelhaye E."/>
            <person name="Goldberg J."/>
            <person name="Grabherr M.G."/>
            <person name="Kodira C.D."/>
            <person name="Kohler A."/>
            <person name="Kuees U."/>
            <person name="Lindquist E.A."/>
            <person name="Lucas S.M."/>
            <person name="Mago R."/>
            <person name="Mauceli E."/>
            <person name="Morin E."/>
            <person name="Murat C."/>
            <person name="Pangilinan J.L."/>
            <person name="Park R."/>
            <person name="Pearson M."/>
            <person name="Quesneville H."/>
            <person name="Rouhier N."/>
            <person name="Sakthikumar S."/>
            <person name="Salamov A.A."/>
            <person name="Schmutz J."/>
            <person name="Selles B."/>
            <person name="Shapiro H."/>
            <person name="Tanguay P."/>
            <person name="Tuskan G.A."/>
            <person name="Henrissat B."/>
            <person name="Van de Peer Y."/>
            <person name="Rouze P."/>
            <person name="Ellis J.G."/>
            <person name="Dodds P.N."/>
            <person name="Schein J.E."/>
            <person name="Zhong S."/>
            <person name="Hamelin R.C."/>
            <person name="Grigoriev I.V."/>
            <person name="Szabo L.J."/>
            <person name="Martin F."/>
        </authorList>
    </citation>
    <scope>NUCLEOTIDE SEQUENCE [LARGE SCALE GENOMIC DNA]</scope>
    <source>
        <strain evidence="7">98AG31 / pathotype 3-4-7</strain>
    </source>
</reference>
<evidence type="ECO:0000313" key="6">
    <source>
        <dbReference type="EMBL" id="EGG03911.1"/>
    </source>
</evidence>
<accession>F4RUC5</accession>
<proteinExistence type="predicted"/>
<dbReference type="RefSeq" id="XP_007412704.1">
    <property type="nucleotide sequence ID" value="XM_007412642.1"/>
</dbReference>
<organism evidence="7">
    <name type="scientific">Melampsora larici-populina (strain 98AG31 / pathotype 3-4-7)</name>
    <name type="common">Poplar leaf rust fungus</name>
    <dbReference type="NCBI Taxonomy" id="747676"/>
    <lineage>
        <taxon>Eukaryota</taxon>
        <taxon>Fungi</taxon>
        <taxon>Dikarya</taxon>
        <taxon>Basidiomycota</taxon>
        <taxon>Pucciniomycotina</taxon>
        <taxon>Pucciniomycetes</taxon>
        <taxon>Pucciniales</taxon>
        <taxon>Melampsoraceae</taxon>
        <taxon>Melampsora</taxon>
    </lineage>
</organism>
<dbReference type="HOGENOM" id="CLU_1107336_0_0_1"/>
<evidence type="ECO:0000313" key="7">
    <source>
        <dbReference type="Proteomes" id="UP000001072"/>
    </source>
</evidence>
<feature type="transmembrane region" description="Helical" evidence="5">
    <location>
        <begin position="82"/>
        <end position="100"/>
    </location>
</feature>
<dbReference type="InParanoid" id="F4RUC5"/>
<evidence type="ECO:0000256" key="5">
    <source>
        <dbReference type="SAM" id="Phobius"/>
    </source>
</evidence>
<keyword evidence="3 5" id="KW-1133">Transmembrane helix</keyword>
<evidence type="ECO:0000256" key="4">
    <source>
        <dbReference type="ARBA" id="ARBA00023136"/>
    </source>
</evidence>
<feature type="transmembrane region" description="Helical" evidence="5">
    <location>
        <begin position="131"/>
        <end position="149"/>
    </location>
</feature>
<dbReference type="Gene3D" id="1.20.1080.10">
    <property type="entry name" value="Glycerol uptake facilitator protein"/>
    <property type="match status" value="1"/>
</dbReference>
<dbReference type="Pfam" id="PF00230">
    <property type="entry name" value="MIP"/>
    <property type="match status" value="1"/>
</dbReference>
<dbReference type="EMBL" id="GL883121">
    <property type="protein sequence ID" value="EGG03911.1"/>
    <property type="molecule type" value="Genomic_DNA"/>
</dbReference>
<dbReference type="VEuPathDB" id="FungiDB:MELLADRAFT_89711"/>
<dbReference type="GO" id="GO:0016020">
    <property type="term" value="C:membrane"/>
    <property type="evidence" value="ECO:0007669"/>
    <property type="project" value="UniProtKB-SubCell"/>
</dbReference>
<dbReference type="KEGG" id="mlr:MELLADRAFT_89711"/>
<evidence type="ECO:0000256" key="1">
    <source>
        <dbReference type="ARBA" id="ARBA00004141"/>
    </source>
</evidence>
<evidence type="ECO:0000256" key="3">
    <source>
        <dbReference type="ARBA" id="ARBA00022989"/>
    </source>
</evidence>
<dbReference type="GeneID" id="18935292"/>
<dbReference type="SUPFAM" id="SSF81338">
    <property type="entry name" value="Aquaporin-like"/>
    <property type="match status" value="1"/>
</dbReference>
<evidence type="ECO:0000256" key="2">
    <source>
        <dbReference type="ARBA" id="ARBA00022692"/>
    </source>
</evidence>